<dbReference type="NCBIfam" id="TIGR02532">
    <property type="entry name" value="IV_pilin_GFxxxE"/>
    <property type="match status" value="1"/>
</dbReference>
<dbReference type="RefSeq" id="WP_345336238.1">
    <property type="nucleotide sequence ID" value="NZ_BAABJZ010000093.1"/>
</dbReference>
<dbReference type="InterPro" id="IPR012902">
    <property type="entry name" value="N_methyl_site"/>
</dbReference>
<keyword evidence="3" id="KW-1185">Reference proteome</keyword>
<feature type="transmembrane region" description="Helical" evidence="1">
    <location>
        <begin position="6"/>
        <end position="31"/>
    </location>
</feature>
<dbReference type="Gene3D" id="3.30.700.10">
    <property type="entry name" value="Glycoprotein, Type 4 Pilin"/>
    <property type="match status" value="1"/>
</dbReference>
<sequence>MKTVKGFTLIELVVVIIILGILAVTAAPKFIDLAGDARRATLQGIKGAMVSTAELVYLKAAVAGVESDSRADLDVDSVIFEIKHGYPEAFPEGGNAGILDALELDDALEICFGSGARCHQSNSSNVRIGFKMTPDEPCFVRYIESGGTDGVDGDVTIIVEDDGC</sequence>
<dbReference type="SUPFAM" id="SSF54523">
    <property type="entry name" value="Pili subunits"/>
    <property type="match status" value="1"/>
</dbReference>
<name>A0ABP9F6P1_9GAMM</name>
<protein>
    <recommendedName>
        <fullName evidence="4">MSHA pilin protein MshA</fullName>
    </recommendedName>
</protein>
<reference evidence="3" key="1">
    <citation type="journal article" date="2019" name="Int. J. Syst. Evol. Microbiol.">
        <title>The Global Catalogue of Microorganisms (GCM) 10K type strain sequencing project: providing services to taxonomists for standard genome sequencing and annotation.</title>
        <authorList>
            <consortium name="The Broad Institute Genomics Platform"/>
            <consortium name="The Broad Institute Genome Sequencing Center for Infectious Disease"/>
            <person name="Wu L."/>
            <person name="Ma J."/>
        </authorList>
    </citation>
    <scope>NUCLEOTIDE SEQUENCE [LARGE SCALE GENOMIC DNA]</scope>
    <source>
        <strain evidence="3">JCM 18401</strain>
    </source>
</reference>
<keyword evidence="1" id="KW-0812">Transmembrane</keyword>
<organism evidence="2 3">
    <name type="scientific">Ferrimonas pelagia</name>
    <dbReference type="NCBI Taxonomy" id="1177826"/>
    <lineage>
        <taxon>Bacteria</taxon>
        <taxon>Pseudomonadati</taxon>
        <taxon>Pseudomonadota</taxon>
        <taxon>Gammaproteobacteria</taxon>
        <taxon>Alteromonadales</taxon>
        <taxon>Ferrimonadaceae</taxon>
        <taxon>Ferrimonas</taxon>
    </lineage>
</organism>
<evidence type="ECO:0000313" key="2">
    <source>
        <dbReference type="EMBL" id="GAA4894659.1"/>
    </source>
</evidence>
<keyword evidence="1" id="KW-1133">Transmembrane helix</keyword>
<proteinExistence type="predicted"/>
<dbReference type="EMBL" id="BAABJZ010000093">
    <property type="protein sequence ID" value="GAA4894659.1"/>
    <property type="molecule type" value="Genomic_DNA"/>
</dbReference>
<evidence type="ECO:0000256" key="1">
    <source>
        <dbReference type="SAM" id="Phobius"/>
    </source>
</evidence>
<dbReference type="Pfam" id="PF07963">
    <property type="entry name" value="N_methyl"/>
    <property type="match status" value="1"/>
</dbReference>
<dbReference type="InterPro" id="IPR045584">
    <property type="entry name" value="Pilin-like"/>
</dbReference>
<gene>
    <name evidence="2" type="ORF">GCM10023333_29840</name>
</gene>
<evidence type="ECO:0000313" key="3">
    <source>
        <dbReference type="Proteomes" id="UP001499988"/>
    </source>
</evidence>
<comment type="caution">
    <text evidence="2">The sequence shown here is derived from an EMBL/GenBank/DDBJ whole genome shotgun (WGS) entry which is preliminary data.</text>
</comment>
<keyword evidence="1" id="KW-0472">Membrane</keyword>
<evidence type="ECO:0008006" key="4">
    <source>
        <dbReference type="Google" id="ProtNLM"/>
    </source>
</evidence>
<accession>A0ABP9F6P1</accession>
<dbReference type="PROSITE" id="PS00409">
    <property type="entry name" value="PROKAR_NTER_METHYL"/>
    <property type="match status" value="1"/>
</dbReference>
<dbReference type="Proteomes" id="UP001499988">
    <property type="component" value="Unassembled WGS sequence"/>
</dbReference>